<dbReference type="STRING" id="926550.CLDAP_15450"/>
<proteinExistence type="predicted"/>
<feature type="domain" description="Protein-glutamine gamma-glutamyltransferase-like C-terminal" evidence="2">
    <location>
        <begin position="255"/>
        <end position="323"/>
    </location>
</feature>
<reference evidence="3 4" key="1">
    <citation type="submission" date="2012-02" db="EMBL/GenBank/DDBJ databases">
        <title>Complete genome sequence of Caldilinea aerophila DSM 14535 (= NBRC 102666).</title>
        <authorList>
            <person name="Oguchi A."/>
            <person name="Hosoyama A."/>
            <person name="Sekine M."/>
            <person name="Fukai R."/>
            <person name="Kato Y."/>
            <person name="Nakamura S."/>
            <person name="Hanada S."/>
            <person name="Yamazaki S."/>
            <person name="Fujita N."/>
        </authorList>
    </citation>
    <scope>NUCLEOTIDE SEQUENCE [LARGE SCALE GENOMIC DNA]</scope>
    <source>
        <strain evidence="4">DSM 14535 / JCM 11387 / NBRC 104270 / STL-6-O1</strain>
    </source>
</reference>
<dbReference type="AlphaFoldDB" id="I0I2U7"/>
<name>I0I2U7_CALAS</name>
<keyword evidence="1" id="KW-1133">Transmembrane helix</keyword>
<gene>
    <name evidence="3" type="ordered locus">CLDAP_15450</name>
</gene>
<evidence type="ECO:0000259" key="2">
    <source>
        <dbReference type="Pfam" id="PF13559"/>
    </source>
</evidence>
<dbReference type="OrthoDB" id="148807at2"/>
<dbReference type="EMBL" id="AP012337">
    <property type="protein sequence ID" value="BAL99584.1"/>
    <property type="molecule type" value="Genomic_DNA"/>
</dbReference>
<dbReference type="InterPro" id="IPR025403">
    <property type="entry name" value="TgpA-like_C"/>
</dbReference>
<evidence type="ECO:0000313" key="3">
    <source>
        <dbReference type="EMBL" id="BAL99584.1"/>
    </source>
</evidence>
<dbReference type="eggNOG" id="ENOG5033I4N">
    <property type="taxonomic scope" value="Bacteria"/>
</dbReference>
<keyword evidence="1" id="KW-0812">Transmembrane</keyword>
<organism evidence="3 4">
    <name type="scientific">Caldilinea aerophila (strain DSM 14535 / JCM 11387 / NBRC 104270 / STL-6-O1)</name>
    <dbReference type="NCBI Taxonomy" id="926550"/>
    <lineage>
        <taxon>Bacteria</taxon>
        <taxon>Bacillati</taxon>
        <taxon>Chloroflexota</taxon>
        <taxon>Caldilineae</taxon>
        <taxon>Caldilineales</taxon>
        <taxon>Caldilineaceae</taxon>
        <taxon>Caldilinea</taxon>
    </lineage>
</organism>
<dbReference type="Pfam" id="PF13559">
    <property type="entry name" value="DUF4129"/>
    <property type="match status" value="1"/>
</dbReference>
<dbReference type="RefSeq" id="WP_014432823.1">
    <property type="nucleotide sequence ID" value="NC_017079.1"/>
</dbReference>
<evidence type="ECO:0000313" key="4">
    <source>
        <dbReference type="Proteomes" id="UP000007880"/>
    </source>
</evidence>
<keyword evidence="1" id="KW-0472">Membrane</keyword>
<evidence type="ECO:0000256" key="1">
    <source>
        <dbReference type="SAM" id="Phobius"/>
    </source>
</evidence>
<dbReference type="Proteomes" id="UP000007880">
    <property type="component" value="Chromosome"/>
</dbReference>
<dbReference type="HOGENOM" id="CLU_857110_0_0_0"/>
<accession>I0I2U7</accession>
<dbReference type="KEGG" id="cap:CLDAP_15450"/>
<sequence length="342" mass="38086">MSRRIGDALWLALWLFGIWVASARAQEATPQPVSLTAYRQALEKAYGLLQKEPPAVEEAQRLLAAMPYVSLENGEVLAVLSPLDNINLDSVDLDGADLDGVETSVDVEIARQRLRLLIAQLDAAGSDRPAERLAVLERILSSPAFQQRLSWRELLQRWLVELFEQLFARSPAGAAPGPLGQAAAQVAGWVVVALAGAVLLFLLARWLQTVLRAFVGDVGRAPQEADVLPTTPRQAQQAAVRSAERGAYRSAVRYLYLAALLTLQERRLIPRDPSLTNRELLTRVPVRHPLRTPLGEVVTVFEEVWYGVREPDLATFRRYQQILHELERLAQTDDIERKEIGS</sequence>
<keyword evidence="4" id="KW-1185">Reference proteome</keyword>
<dbReference type="PATRIC" id="fig|926550.5.peg.1629"/>
<protein>
    <recommendedName>
        <fullName evidence="2">Protein-glutamine gamma-glutamyltransferase-like C-terminal domain-containing protein</fullName>
    </recommendedName>
</protein>
<feature type="transmembrane region" description="Helical" evidence="1">
    <location>
        <begin position="186"/>
        <end position="204"/>
    </location>
</feature>